<name>D0LSB7_HALO1</name>
<evidence type="ECO:0000256" key="1">
    <source>
        <dbReference type="ARBA" id="ARBA00010641"/>
    </source>
</evidence>
<evidence type="ECO:0000256" key="3">
    <source>
        <dbReference type="ARBA" id="ARBA00023082"/>
    </source>
</evidence>
<dbReference type="HOGENOM" id="CLU_047691_3_1_7"/>
<dbReference type="InterPro" id="IPR013324">
    <property type="entry name" value="RNA_pol_sigma_r3/r4-like"/>
</dbReference>
<dbReference type="GO" id="GO:0006352">
    <property type="term" value="P:DNA-templated transcription initiation"/>
    <property type="evidence" value="ECO:0007669"/>
    <property type="project" value="InterPro"/>
</dbReference>
<keyword evidence="5" id="KW-0804">Transcription</keyword>
<keyword evidence="4" id="KW-0238">DNA-binding</keyword>
<dbReference type="KEGG" id="hoh:Hoch_3114"/>
<accession>D0LSB7</accession>
<evidence type="ECO:0000259" key="6">
    <source>
        <dbReference type="Pfam" id="PF04542"/>
    </source>
</evidence>
<dbReference type="SUPFAM" id="SSF88659">
    <property type="entry name" value="Sigma3 and sigma4 domains of RNA polymerase sigma factors"/>
    <property type="match status" value="1"/>
</dbReference>
<proteinExistence type="inferred from homology"/>
<dbReference type="Gene3D" id="1.10.1740.10">
    <property type="match status" value="1"/>
</dbReference>
<dbReference type="PANTHER" id="PTHR43133:SF8">
    <property type="entry name" value="RNA POLYMERASE SIGMA FACTOR HI_1459-RELATED"/>
    <property type="match status" value="1"/>
</dbReference>
<evidence type="ECO:0000256" key="2">
    <source>
        <dbReference type="ARBA" id="ARBA00023015"/>
    </source>
</evidence>
<evidence type="ECO:0000313" key="9">
    <source>
        <dbReference type="Proteomes" id="UP000001880"/>
    </source>
</evidence>
<dbReference type="EMBL" id="CP001804">
    <property type="protein sequence ID" value="ACY15616.1"/>
    <property type="molecule type" value="Genomic_DNA"/>
</dbReference>
<sequence>MRLQTSEEPRPPEYGLTPADIERAYRSHGHLVLRRAQVLLGNEAEAQEVLQEIFMALLRDPASFGGRAAMTTWLYRVTTNRCLNRMRNSKTRQRLLDEQMGPELGEPRQDSADTWTVARQFLDRMPDELAQVLVLHAVDGMTHKEISDVLGCSRRQVGNLIERAQAWARAQELE</sequence>
<dbReference type="SUPFAM" id="SSF88946">
    <property type="entry name" value="Sigma2 domain of RNA polymerase sigma factors"/>
    <property type="match status" value="1"/>
</dbReference>
<dbReference type="STRING" id="502025.Hoch_3114"/>
<organism evidence="8 9">
    <name type="scientific">Haliangium ochraceum (strain DSM 14365 / JCM 11303 / SMP-2)</name>
    <dbReference type="NCBI Taxonomy" id="502025"/>
    <lineage>
        <taxon>Bacteria</taxon>
        <taxon>Pseudomonadati</taxon>
        <taxon>Myxococcota</taxon>
        <taxon>Polyangia</taxon>
        <taxon>Haliangiales</taxon>
        <taxon>Kofleriaceae</taxon>
        <taxon>Haliangium</taxon>
    </lineage>
</organism>
<keyword evidence="3" id="KW-0731">Sigma factor</keyword>
<evidence type="ECO:0000256" key="5">
    <source>
        <dbReference type="ARBA" id="ARBA00023163"/>
    </source>
</evidence>
<dbReference type="Gene3D" id="1.10.10.10">
    <property type="entry name" value="Winged helix-like DNA-binding domain superfamily/Winged helix DNA-binding domain"/>
    <property type="match status" value="1"/>
</dbReference>
<dbReference type="Pfam" id="PF04542">
    <property type="entry name" value="Sigma70_r2"/>
    <property type="match status" value="1"/>
</dbReference>
<feature type="domain" description="RNA polymerase sigma-70 region 2" evidence="6">
    <location>
        <begin position="25"/>
        <end position="90"/>
    </location>
</feature>
<dbReference type="GO" id="GO:0003677">
    <property type="term" value="F:DNA binding"/>
    <property type="evidence" value="ECO:0007669"/>
    <property type="project" value="UniProtKB-KW"/>
</dbReference>
<dbReference type="RefSeq" id="WP_012828216.1">
    <property type="nucleotide sequence ID" value="NC_013440.1"/>
</dbReference>
<dbReference type="AlphaFoldDB" id="D0LSB7"/>
<dbReference type="NCBIfam" id="TIGR02937">
    <property type="entry name" value="sigma70-ECF"/>
    <property type="match status" value="1"/>
</dbReference>
<dbReference type="InterPro" id="IPR013325">
    <property type="entry name" value="RNA_pol_sigma_r2"/>
</dbReference>
<dbReference type="eggNOG" id="COG1595">
    <property type="taxonomic scope" value="Bacteria"/>
</dbReference>
<dbReference type="InterPro" id="IPR014284">
    <property type="entry name" value="RNA_pol_sigma-70_dom"/>
</dbReference>
<dbReference type="OrthoDB" id="5525122at2"/>
<keyword evidence="9" id="KW-1185">Reference proteome</keyword>
<gene>
    <name evidence="8" type="ordered locus">Hoch_3114</name>
</gene>
<keyword evidence="2" id="KW-0805">Transcription regulation</keyword>
<dbReference type="InterPro" id="IPR036388">
    <property type="entry name" value="WH-like_DNA-bd_sf"/>
</dbReference>
<dbReference type="PANTHER" id="PTHR43133">
    <property type="entry name" value="RNA POLYMERASE ECF-TYPE SIGMA FACTO"/>
    <property type="match status" value="1"/>
</dbReference>
<dbReference type="InterPro" id="IPR013249">
    <property type="entry name" value="RNA_pol_sigma70_r4_t2"/>
</dbReference>
<feature type="domain" description="RNA polymerase sigma factor 70 region 4 type 2" evidence="7">
    <location>
        <begin position="119"/>
        <end position="164"/>
    </location>
</feature>
<protein>
    <submittedName>
        <fullName evidence="8">RNA polymerase, sigma-24 subunit, ECF subfamily</fullName>
    </submittedName>
</protein>
<evidence type="ECO:0000313" key="8">
    <source>
        <dbReference type="EMBL" id="ACY15616.1"/>
    </source>
</evidence>
<evidence type="ECO:0000259" key="7">
    <source>
        <dbReference type="Pfam" id="PF08281"/>
    </source>
</evidence>
<comment type="similarity">
    <text evidence="1">Belongs to the sigma-70 factor family. ECF subfamily.</text>
</comment>
<dbReference type="InterPro" id="IPR007627">
    <property type="entry name" value="RNA_pol_sigma70_r2"/>
</dbReference>
<dbReference type="Pfam" id="PF08281">
    <property type="entry name" value="Sigma70_r4_2"/>
    <property type="match status" value="1"/>
</dbReference>
<reference evidence="8 9" key="1">
    <citation type="journal article" date="2010" name="Stand. Genomic Sci.">
        <title>Complete genome sequence of Haliangium ochraceum type strain (SMP-2).</title>
        <authorList>
            <consortium name="US DOE Joint Genome Institute (JGI-PGF)"/>
            <person name="Ivanova N."/>
            <person name="Daum C."/>
            <person name="Lang E."/>
            <person name="Abt B."/>
            <person name="Kopitz M."/>
            <person name="Saunders E."/>
            <person name="Lapidus A."/>
            <person name="Lucas S."/>
            <person name="Glavina Del Rio T."/>
            <person name="Nolan M."/>
            <person name="Tice H."/>
            <person name="Copeland A."/>
            <person name="Cheng J.F."/>
            <person name="Chen F."/>
            <person name="Bruce D."/>
            <person name="Goodwin L."/>
            <person name="Pitluck S."/>
            <person name="Mavromatis K."/>
            <person name="Pati A."/>
            <person name="Mikhailova N."/>
            <person name="Chen A."/>
            <person name="Palaniappan K."/>
            <person name="Land M."/>
            <person name="Hauser L."/>
            <person name="Chang Y.J."/>
            <person name="Jeffries C.D."/>
            <person name="Detter J.C."/>
            <person name="Brettin T."/>
            <person name="Rohde M."/>
            <person name="Goker M."/>
            <person name="Bristow J."/>
            <person name="Markowitz V."/>
            <person name="Eisen J.A."/>
            <person name="Hugenholtz P."/>
            <person name="Kyrpides N.C."/>
            <person name="Klenk H.P."/>
        </authorList>
    </citation>
    <scope>NUCLEOTIDE SEQUENCE [LARGE SCALE GENOMIC DNA]</scope>
    <source>
        <strain evidence="9">DSM 14365 / CIP 107738 / JCM 11303 / AJ 13395 / SMP-2</strain>
    </source>
</reference>
<dbReference type="Proteomes" id="UP000001880">
    <property type="component" value="Chromosome"/>
</dbReference>
<dbReference type="InterPro" id="IPR039425">
    <property type="entry name" value="RNA_pol_sigma-70-like"/>
</dbReference>
<dbReference type="GO" id="GO:0016987">
    <property type="term" value="F:sigma factor activity"/>
    <property type="evidence" value="ECO:0007669"/>
    <property type="project" value="UniProtKB-KW"/>
</dbReference>
<evidence type="ECO:0000256" key="4">
    <source>
        <dbReference type="ARBA" id="ARBA00023125"/>
    </source>
</evidence>